<evidence type="ECO:0000313" key="6">
    <source>
        <dbReference type="EMBL" id="RZS85980.1"/>
    </source>
</evidence>
<dbReference type="InterPro" id="IPR018357">
    <property type="entry name" value="Hexapep_transf_CS"/>
</dbReference>
<dbReference type="InterPro" id="IPR001451">
    <property type="entry name" value="Hexapep"/>
</dbReference>
<dbReference type="InterPro" id="IPR011004">
    <property type="entry name" value="Trimer_LpxA-like_sf"/>
</dbReference>
<keyword evidence="7" id="KW-1185">Reference proteome</keyword>
<gene>
    <name evidence="6" type="ORF">EV675_2012</name>
</gene>
<dbReference type="Proteomes" id="UP000292445">
    <property type="component" value="Unassembled WGS sequence"/>
</dbReference>
<dbReference type="EMBL" id="SGXC01000001">
    <property type="protein sequence ID" value="RZS85980.1"/>
    <property type="molecule type" value="Genomic_DNA"/>
</dbReference>
<dbReference type="PROSITE" id="PS00101">
    <property type="entry name" value="HEXAPEP_TRANSFERASES"/>
    <property type="match status" value="1"/>
</dbReference>
<dbReference type="GO" id="GO:0016746">
    <property type="term" value="F:acyltransferase activity"/>
    <property type="evidence" value="ECO:0007669"/>
    <property type="project" value="UniProtKB-KW"/>
</dbReference>
<sequence length="216" mass="23491">MDNRANSGRRSRDEDSQMTNRSNYTVHPTAVIDEGARIGEGSRIWHFVHICGGAQIGKNVSLGQNVFVGNNTQIGDHCKIQNNVSVYDNVTLADGVFCGPSMVFTNVYNPRALVERKSEYRNTRVGRGATLGANSTIVCGITIGPFAFIGAGAVVNKDVPAYALMVGVPARQIGWMSEYGEQIPLPLEGTGEYICPHTGSHYILTQRKLCKEEVSQ</sequence>
<feature type="compositionally biased region" description="Polar residues" evidence="5">
    <location>
        <begin position="17"/>
        <end position="26"/>
    </location>
</feature>
<protein>
    <submittedName>
        <fullName evidence="6">UDP-2-acetamido-3-amino-2,3-dideoxy-glucuronate N-acetyltransferase</fullName>
    </submittedName>
</protein>
<dbReference type="Gene3D" id="2.160.10.10">
    <property type="entry name" value="Hexapeptide repeat proteins"/>
    <property type="match status" value="1"/>
</dbReference>
<evidence type="ECO:0000256" key="2">
    <source>
        <dbReference type="ARBA" id="ARBA00022679"/>
    </source>
</evidence>
<keyword evidence="2 6" id="KW-0808">Transferase</keyword>
<feature type="region of interest" description="Disordered" evidence="5">
    <location>
        <begin position="1"/>
        <end position="26"/>
    </location>
</feature>
<evidence type="ECO:0000256" key="1">
    <source>
        <dbReference type="ARBA" id="ARBA00007274"/>
    </source>
</evidence>
<dbReference type="Pfam" id="PF00132">
    <property type="entry name" value="Hexapep"/>
    <property type="match status" value="2"/>
</dbReference>
<dbReference type="PANTHER" id="PTHR43300">
    <property type="entry name" value="ACETYLTRANSFERASE"/>
    <property type="match status" value="1"/>
</dbReference>
<evidence type="ECO:0000256" key="4">
    <source>
        <dbReference type="ARBA" id="ARBA00023315"/>
    </source>
</evidence>
<dbReference type="AlphaFoldDB" id="A0A4Q7NN66"/>
<dbReference type="CDD" id="cd03358">
    <property type="entry name" value="LbH_WxcM_N_like"/>
    <property type="match status" value="1"/>
</dbReference>
<keyword evidence="4" id="KW-0012">Acyltransferase</keyword>
<comment type="similarity">
    <text evidence="1">Belongs to the transferase hexapeptide repeat family.</text>
</comment>
<organism evidence="6 7">
    <name type="scientific">Pigmentiphaga kullae</name>
    <dbReference type="NCBI Taxonomy" id="151784"/>
    <lineage>
        <taxon>Bacteria</taxon>
        <taxon>Pseudomonadati</taxon>
        <taxon>Pseudomonadota</taxon>
        <taxon>Betaproteobacteria</taxon>
        <taxon>Burkholderiales</taxon>
        <taxon>Alcaligenaceae</taxon>
        <taxon>Pigmentiphaga</taxon>
    </lineage>
</organism>
<dbReference type="Gene3D" id="2.20.70.110">
    <property type="match status" value="1"/>
</dbReference>
<dbReference type="PANTHER" id="PTHR43300:SF4">
    <property type="entry name" value="ACYL-[ACYL-CARRIER-PROTEIN]--UDP-N-ACETYLGLUCOSAMINE O-ACYLTRANSFERASE"/>
    <property type="match status" value="1"/>
</dbReference>
<accession>A0A4Q7NN66</accession>
<evidence type="ECO:0000313" key="7">
    <source>
        <dbReference type="Proteomes" id="UP000292445"/>
    </source>
</evidence>
<name>A0A4Q7NN66_9BURK</name>
<dbReference type="SUPFAM" id="SSF51161">
    <property type="entry name" value="Trimeric LpxA-like enzymes"/>
    <property type="match status" value="1"/>
</dbReference>
<reference evidence="6 7" key="1">
    <citation type="submission" date="2019-02" db="EMBL/GenBank/DDBJ databases">
        <title>Genomic Encyclopedia of Type Strains, Phase IV (KMG-IV): sequencing the most valuable type-strain genomes for metagenomic binning, comparative biology and taxonomic classification.</title>
        <authorList>
            <person name="Goeker M."/>
        </authorList>
    </citation>
    <scope>NUCLEOTIDE SEQUENCE [LARGE SCALE GENOMIC DNA]</scope>
    <source>
        <strain evidence="6 7">K24</strain>
    </source>
</reference>
<keyword evidence="3" id="KW-0677">Repeat</keyword>
<proteinExistence type="inferred from homology"/>
<evidence type="ECO:0000256" key="3">
    <source>
        <dbReference type="ARBA" id="ARBA00022737"/>
    </source>
</evidence>
<dbReference type="InterPro" id="IPR050179">
    <property type="entry name" value="Trans_hexapeptide_repeat"/>
</dbReference>
<evidence type="ECO:0000256" key="5">
    <source>
        <dbReference type="SAM" id="MobiDB-lite"/>
    </source>
</evidence>
<comment type="caution">
    <text evidence="6">The sequence shown here is derived from an EMBL/GenBank/DDBJ whole genome shotgun (WGS) entry which is preliminary data.</text>
</comment>